<evidence type="ECO:0000313" key="3">
    <source>
        <dbReference type="Proteomes" id="UP000243686"/>
    </source>
</evidence>
<dbReference type="Pfam" id="PF19434">
    <property type="entry name" value="OPA1_C"/>
    <property type="match status" value="1"/>
</dbReference>
<accession>A0A1S8WVX6</accession>
<feature type="domain" description="Dynamin-like GTPase OPA1 C-terminal" evidence="1">
    <location>
        <begin position="57"/>
        <end position="163"/>
    </location>
</feature>
<gene>
    <name evidence="2" type="ORF">X801_05647</name>
</gene>
<keyword evidence="3" id="KW-1185">Reference proteome</keyword>
<name>A0A1S8WVX6_OPIVI</name>
<organism evidence="2 3">
    <name type="scientific">Opisthorchis viverrini</name>
    <name type="common">Southeast Asian liver fluke</name>
    <dbReference type="NCBI Taxonomy" id="6198"/>
    <lineage>
        <taxon>Eukaryota</taxon>
        <taxon>Metazoa</taxon>
        <taxon>Spiralia</taxon>
        <taxon>Lophotrochozoa</taxon>
        <taxon>Platyhelminthes</taxon>
        <taxon>Trematoda</taxon>
        <taxon>Digenea</taxon>
        <taxon>Opisthorchiida</taxon>
        <taxon>Opisthorchiata</taxon>
        <taxon>Opisthorchiidae</taxon>
        <taxon>Opisthorchis</taxon>
    </lineage>
</organism>
<dbReference type="Proteomes" id="UP000243686">
    <property type="component" value="Unassembled WGS sequence"/>
</dbReference>
<dbReference type="InterPro" id="IPR045817">
    <property type="entry name" value="OPA1_C"/>
</dbReference>
<dbReference type="EMBL" id="KV894111">
    <property type="protein sequence ID" value="OON18495.1"/>
    <property type="molecule type" value="Genomic_DNA"/>
</dbReference>
<evidence type="ECO:0000259" key="1">
    <source>
        <dbReference type="Pfam" id="PF19434"/>
    </source>
</evidence>
<reference evidence="2 3" key="1">
    <citation type="submission" date="2015-03" db="EMBL/GenBank/DDBJ databases">
        <title>Draft genome of the nematode, Opisthorchis viverrini.</title>
        <authorList>
            <person name="Mitreva M."/>
        </authorList>
    </citation>
    <scope>NUCLEOTIDE SEQUENCE [LARGE SCALE GENOMIC DNA]</scope>
    <source>
        <strain evidence="2">Khon Kaen</strain>
    </source>
</reference>
<sequence length="163" mass="19281">MHILTLLSALRYNLEAEWKNSFPHLREMDREELFEKARTEILDDLVTLNGISAATWESSLRMQLWNDLADHVFTEIFEPAQQLDDLGAFQTNIDIWLRDWVEKDLPKTAVKVGWKTLYSQLENKLSSVQHSPGHDKIFDQLKKKVLQETRNRHTWDHKAENRL</sequence>
<evidence type="ECO:0000313" key="2">
    <source>
        <dbReference type="EMBL" id="OON18495.1"/>
    </source>
</evidence>
<proteinExistence type="predicted"/>
<dbReference type="AlphaFoldDB" id="A0A1S8WVX6"/>
<protein>
    <recommendedName>
        <fullName evidence="1">Dynamin-like GTPase OPA1 C-terminal domain-containing protein</fullName>
    </recommendedName>
</protein>
<feature type="non-terminal residue" evidence="2">
    <location>
        <position position="163"/>
    </location>
</feature>